<dbReference type="Proteomes" id="UP000324241">
    <property type="component" value="Unassembled WGS sequence"/>
</dbReference>
<evidence type="ECO:0000313" key="1">
    <source>
        <dbReference type="EMBL" id="KAA8644314.1"/>
    </source>
</evidence>
<proteinExistence type="predicted"/>
<dbReference type="GeneID" id="54331217"/>
<organism evidence="1 2">
    <name type="scientific">Aspergillus tanneri</name>
    <dbReference type="NCBI Taxonomy" id="1220188"/>
    <lineage>
        <taxon>Eukaryota</taxon>
        <taxon>Fungi</taxon>
        <taxon>Dikarya</taxon>
        <taxon>Ascomycota</taxon>
        <taxon>Pezizomycotina</taxon>
        <taxon>Eurotiomycetes</taxon>
        <taxon>Eurotiomycetidae</taxon>
        <taxon>Eurotiales</taxon>
        <taxon>Aspergillaceae</taxon>
        <taxon>Aspergillus</taxon>
        <taxon>Aspergillus subgen. Circumdati</taxon>
    </lineage>
</organism>
<reference evidence="1 2" key="1">
    <citation type="submission" date="2019-08" db="EMBL/GenBank/DDBJ databases">
        <title>The genome sequence of a newly discovered highly antifungal drug resistant Aspergillus species, Aspergillus tanneri NIH 1004.</title>
        <authorList>
            <person name="Mounaud S."/>
            <person name="Singh I."/>
            <person name="Joardar V."/>
            <person name="Pakala S."/>
            <person name="Pakala S."/>
            <person name="Venepally P."/>
            <person name="Chung J.K."/>
            <person name="Losada L."/>
            <person name="Nierman W.C."/>
        </authorList>
    </citation>
    <scope>NUCLEOTIDE SEQUENCE [LARGE SCALE GENOMIC DNA]</scope>
    <source>
        <strain evidence="1 2">NIH1004</strain>
    </source>
</reference>
<dbReference type="RefSeq" id="XP_033423675.1">
    <property type="nucleotide sequence ID" value="XM_033573123.1"/>
</dbReference>
<protein>
    <submittedName>
        <fullName evidence="1">Uncharacterized protein</fullName>
    </submittedName>
</protein>
<dbReference type="EMBL" id="QUQM01000006">
    <property type="protein sequence ID" value="KAA8644314.1"/>
    <property type="molecule type" value="Genomic_DNA"/>
</dbReference>
<accession>A0A5M9MG51</accession>
<dbReference type="AlphaFoldDB" id="A0A5M9MG51"/>
<gene>
    <name evidence="1" type="ORF">ATNIH1004_008515</name>
</gene>
<evidence type="ECO:0000313" key="2">
    <source>
        <dbReference type="Proteomes" id="UP000324241"/>
    </source>
</evidence>
<sequence>MRRAAFAQLETATSAVDDRLHHTTAVIRSPNPTLSEIHRGLQDRWKTPSPVIDPPVPQDETLLSARNPNEESSWQRCAVTWDLVGVKDG</sequence>
<name>A0A5M9MG51_9EURO</name>
<comment type="caution">
    <text evidence="1">The sequence shown here is derived from an EMBL/GenBank/DDBJ whole genome shotgun (WGS) entry which is preliminary data.</text>
</comment>